<comment type="caution">
    <text evidence="2">The sequence shown here is derived from an EMBL/GenBank/DDBJ whole genome shotgun (WGS) entry which is preliminary data.</text>
</comment>
<accession>A0ABU6IJ10</accession>
<keyword evidence="3" id="KW-1185">Reference proteome</keyword>
<protein>
    <submittedName>
        <fullName evidence="2">Uncharacterized protein</fullName>
    </submittedName>
</protein>
<proteinExistence type="predicted"/>
<feature type="region of interest" description="Disordered" evidence="1">
    <location>
        <begin position="1"/>
        <end position="20"/>
    </location>
</feature>
<gene>
    <name evidence="2" type="ORF">VIN30_08335</name>
</gene>
<reference evidence="2 3" key="1">
    <citation type="submission" date="2024-01" db="EMBL/GenBank/DDBJ databases">
        <title>novel species in genus Adlercreutzia.</title>
        <authorList>
            <person name="Liu X."/>
        </authorList>
    </citation>
    <scope>NUCLEOTIDE SEQUENCE [LARGE SCALE GENOMIC DNA]</scope>
    <source>
        <strain evidence="2 3">R7</strain>
    </source>
</reference>
<sequence>MRTGAKETGVDGSGRDAANGGDAFRVQVFYVLKVYDFAQVKGKSFDVLPKDRFLRLVLLALLEGGMAHFLNGRA</sequence>
<organism evidence="2 3">
    <name type="scientific">Adlercreutzia wanghongyangiae</name>
    <dbReference type="NCBI Taxonomy" id="3111451"/>
    <lineage>
        <taxon>Bacteria</taxon>
        <taxon>Bacillati</taxon>
        <taxon>Actinomycetota</taxon>
        <taxon>Coriobacteriia</taxon>
        <taxon>Eggerthellales</taxon>
        <taxon>Eggerthellaceae</taxon>
        <taxon>Adlercreutzia</taxon>
    </lineage>
</organism>
<evidence type="ECO:0000313" key="2">
    <source>
        <dbReference type="EMBL" id="MEC4176448.1"/>
    </source>
</evidence>
<evidence type="ECO:0000313" key="3">
    <source>
        <dbReference type="Proteomes" id="UP001349994"/>
    </source>
</evidence>
<name>A0ABU6IJ10_9ACTN</name>
<dbReference type="Proteomes" id="UP001349994">
    <property type="component" value="Unassembled WGS sequence"/>
</dbReference>
<dbReference type="EMBL" id="JAYMFF010000015">
    <property type="protein sequence ID" value="MEC4176448.1"/>
    <property type="molecule type" value="Genomic_DNA"/>
</dbReference>
<evidence type="ECO:0000256" key="1">
    <source>
        <dbReference type="SAM" id="MobiDB-lite"/>
    </source>
</evidence>